<feature type="transmembrane region" description="Helical" evidence="1">
    <location>
        <begin position="92"/>
        <end position="121"/>
    </location>
</feature>
<evidence type="ECO:0000313" key="3">
    <source>
        <dbReference type="Proteomes" id="UP000187209"/>
    </source>
</evidence>
<evidence type="ECO:0008006" key="4">
    <source>
        <dbReference type="Google" id="ProtNLM"/>
    </source>
</evidence>
<feature type="transmembrane region" description="Helical" evidence="1">
    <location>
        <begin position="177"/>
        <end position="197"/>
    </location>
</feature>
<keyword evidence="1" id="KW-1133">Transmembrane helix</keyword>
<organism evidence="2 3">
    <name type="scientific">Stentor coeruleus</name>
    <dbReference type="NCBI Taxonomy" id="5963"/>
    <lineage>
        <taxon>Eukaryota</taxon>
        <taxon>Sar</taxon>
        <taxon>Alveolata</taxon>
        <taxon>Ciliophora</taxon>
        <taxon>Postciliodesmatophora</taxon>
        <taxon>Heterotrichea</taxon>
        <taxon>Heterotrichida</taxon>
        <taxon>Stentoridae</taxon>
        <taxon>Stentor</taxon>
    </lineage>
</organism>
<reference evidence="2 3" key="1">
    <citation type="submission" date="2016-11" db="EMBL/GenBank/DDBJ databases">
        <title>The macronuclear genome of Stentor coeruleus: a giant cell with tiny introns.</title>
        <authorList>
            <person name="Slabodnick M."/>
            <person name="Ruby J.G."/>
            <person name="Reiff S.B."/>
            <person name="Swart E.C."/>
            <person name="Gosai S."/>
            <person name="Prabakaran S."/>
            <person name="Witkowska E."/>
            <person name="Larue G.E."/>
            <person name="Fisher S."/>
            <person name="Freeman R.M."/>
            <person name="Gunawardena J."/>
            <person name="Chu W."/>
            <person name="Stover N.A."/>
            <person name="Gregory B.D."/>
            <person name="Nowacki M."/>
            <person name="Derisi J."/>
            <person name="Roy S.W."/>
            <person name="Marshall W.F."/>
            <person name="Sood P."/>
        </authorList>
    </citation>
    <scope>NUCLEOTIDE SEQUENCE [LARGE SCALE GENOMIC DNA]</scope>
    <source>
        <strain evidence="2">WM001</strain>
    </source>
</reference>
<feature type="transmembrane region" description="Helical" evidence="1">
    <location>
        <begin position="133"/>
        <end position="157"/>
    </location>
</feature>
<name>A0A1R2CHK1_9CILI</name>
<comment type="caution">
    <text evidence="2">The sequence shown here is derived from an EMBL/GenBank/DDBJ whole genome shotgun (WGS) entry which is preliminary data.</text>
</comment>
<evidence type="ECO:0000256" key="1">
    <source>
        <dbReference type="SAM" id="Phobius"/>
    </source>
</evidence>
<dbReference type="AlphaFoldDB" id="A0A1R2CHK1"/>
<keyword evidence="1" id="KW-0472">Membrane</keyword>
<gene>
    <name evidence="2" type="ORF">SteCoe_9617</name>
</gene>
<proteinExistence type="predicted"/>
<dbReference type="Proteomes" id="UP000187209">
    <property type="component" value="Unassembled WGS sequence"/>
</dbReference>
<evidence type="ECO:0000313" key="2">
    <source>
        <dbReference type="EMBL" id="OMJ88487.1"/>
    </source>
</evidence>
<protein>
    <recommendedName>
        <fullName evidence="4">MARVEL domain-containing protein</fullName>
    </recommendedName>
</protein>
<accession>A0A1R2CHK1</accession>
<keyword evidence="1" id="KW-0812">Transmembrane</keyword>
<sequence>MVQVWGLDKKIWHFINFILLILSFAFLVGAMDYEHWFSQYILIGTGKSKLEGGLMIPIGKSDTYKKYYDDCKNSYYGSGFCDELESFYNAGVVYILFDTLASMIVVLIAVIIIFDFFRVGILKNYLTLKKSSILLFIVCVLHFLAFVIWAGIVKLSFTKCTYDYPIHERHSVCGYGGAAFALWNVFFFVIFTVYYYLLVRKITMEEMNHESI</sequence>
<keyword evidence="3" id="KW-1185">Reference proteome</keyword>
<feature type="transmembrane region" description="Helical" evidence="1">
    <location>
        <begin position="12"/>
        <end position="31"/>
    </location>
</feature>
<dbReference type="EMBL" id="MPUH01000150">
    <property type="protein sequence ID" value="OMJ88487.1"/>
    <property type="molecule type" value="Genomic_DNA"/>
</dbReference>